<dbReference type="AlphaFoldDB" id="A0A7X3SK19"/>
<evidence type="ECO:0000313" key="3">
    <source>
        <dbReference type="Proteomes" id="UP000460412"/>
    </source>
</evidence>
<keyword evidence="1" id="KW-0472">Membrane</keyword>
<keyword evidence="3" id="KW-1185">Reference proteome</keyword>
<dbReference type="EMBL" id="WUQX01000001">
    <property type="protein sequence ID" value="MXP76931.1"/>
    <property type="molecule type" value="Genomic_DNA"/>
</dbReference>
<evidence type="ECO:0000313" key="2">
    <source>
        <dbReference type="EMBL" id="MXP76931.1"/>
    </source>
</evidence>
<dbReference type="RefSeq" id="WP_159751974.1">
    <property type="nucleotide sequence ID" value="NZ_WUQX01000001.1"/>
</dbReference>
<feature type="transmembrane region" description="Helical" evidence="1">
    <location>
        <begin position="177"/>
        <end position="196"/>
    </location>
</feature>
<protein>
    <submittedName>
        <fullName evidence="2">Uncharacterized protein</fullName>
    </submittedName>
</protein>
<accession>A0A7X3SK19</accession>
<organism evidence="2 3">
    <name type="scientific">Sporofaciens musculi</name>
    <dbReference type="NCBI Taxonomy" id="2681861"/>
    <lineage>
        <taxon>Bacteria</taxon>
        <taxon>Bacillati</taxon>
        <taxon>Bacillota</taxon>
        <taxon>Clostridia</taxon>
        <taxon>Lachnospirales</taxon>
        <taxon>Lachnospiraceae</taxon>
        <taxon>Sporofaciens</taxon>
    </lineage>
</organism>
<evidence type="ECO:0000256" key="1">
    <source>
        <dbReference type="SAM" id="Phobius"/>
    </source>
</evidence>
<sequence>MKKWLKYVVFSMAAIILCFLYAHVDKAHYIYDGESDSSEYIAVNINKDASISQVFECTEKSFDGIAVKVLVNSISDSGKLVYDLQDLNGETLIEGKIALSDIDNGRINKIKFDKTVEGTESGFYIIYFKTEDMSEGESVGLYYDNQSNFTDDLNVNGEKINGTLILRTITYRFDIETFIVTLGFIVYFVLFFRILYRLFA</sequence>
<keyword evidence="1" id="KW-1133">Transmembrane helix</keyword>
<name>A0A7X3SK19_9FIRM</name>
<keyword evidence="1" id="KW-0812">Transmembrane</keyword>
<comment type="caution">
    <text evidence="2">The sequence shown here is derived from an EMBL/GenBank/DDBJ whole genome shotgun (WGS) entry which is preliminary data.</text>
</comment>
<reference evidence="2 3" key="1">
    <citation type="submission" date="2019-12" db="EMBL/GenBank/DDBJ databases">
        <title>Sporaefaciens musculi gen. nov., sp. nov., a novel bacterium isolated from the caecum of an obese mouse.</title>
        <authorList>
            <person name="Rasmussen T.S."/>
            <person name="Streidl T."/>
            <person name="Hitch T.C.A."/>
            <person name="Wortmann E."/>
            <person name="Deptula P."/>
            <person name="Hansen M."/>
            <person name="Nielsen D.S."/>
            <person name="Clavel T."/>
            <person name="Vogensen F.K."/>
        </authorList>
    </citation>
    <scope>NUCLEOTIDE SEQUENCE [LARGE SCALE GENOMIC DNA]</scope>
    <source>
        <strain evidence="2 3">WCA-9-b2</strain>
    </source>
</reference>
<feature type="transmembrane region" description="Helical" evidence="1">
    <location>
        <begin position="7"/>
        <end position="24"/>
    </location>
</feature>
<proteinExistence type="predicted"/>
<gene>
    <name evidence="2" type="ORF">GN277_16540</name>
</gene>
<dbReference type="Proteomes" id="UP000460412">
    <property type="component" value="Unassembled WGS sequence"/>
</dbReference>